<evidence type="ECO:0000313" key="2">
    <source>
        <dbReference type="Proteomes" id="UP001529510"/>
    </source>
</evidence>
<reference evidence="1 2" key="1">
    <citation type="submission" date="2024-05" db="EMBL/GenBank/DDBJ databases">
        <title>Genome sequencing and assembly of Indian major carp, Cirrhinus mrigala (Hamilton, 1822).</title>
        <authorList>
            <person name="Mohindra V."/>
            <person name="Chowdhury L.M."/>
            <person name="Lal K."/>
            <person name="Jena J.K."/>
        </authorList>
    </citation>
    <scope>NUCLEOTIDE SEQUENCE [LARGE SCALE GENOMIC DNA]</scope>
    <source>
        <strain evidence="1">CM1030</strain>
        <tissue evidence="1">Blood</tissue>
    </source>
</reference>
<accession>A0ABD0MP93</accession>
<gene>
    <name evidence="1" type="ORF">M9458_052910</name>
</gene>
<protein>
    <submittedName>
        <fullName evidence="1">Uncharacterized protein</fullName>
    </submittedName>
</protein>
<dbReference type="PANTHER" id="PTHR17609:SF3">
    <property type="entry name" value="SAP DOMAIN-CONTAINING PROTEIN"/>
    <property type="match status" value="1"/>
</dbReference>
<evidence type="ECO:0000313" key="1">
    <source>
        <dbReference type="EMBL" id="KAL0151759.1"/>
    </source>
</evidence>
<dbReference type="AlphaFoldDB" id="A0ABD0MP93"/>
<dbReference type="PANTHER" id="PTHR17609">
    <property type="entry name" value="HMG DOMAIN-CONTAINING PROTEIN 3"/>
    <property type="match status" value="1"/>
</dbReference>
<proteinExistence type="predicted"/>
<feature type="non-terminal residue" evidence="1">
    <location>
        <position position="96"/>
    </location>
</feature>
<name>A0ABD0MP93_CIRMR</name>
<feature type="non-terminal residue" evidence="1">
    <location>
        <position position="1"/>
    </location>
</feature>
<sequence>AIDTLEGRRGVKYPNRDIILHGYCHFKALTDADYIYSCVNYGYHPPVVIMDFHKKGVFSMSVSDLKEPPPEFRGEVDIEDFWKSVNLEMIAQGFVP</sequence>
<dbReference type="EMBL" id="JAMKFB020000227">
    <property type="protein sequence ID" value="KAL0151759.1"/>
    <property type="molecule type" value="Genomic_DNA"/>
</dbReference>
<organism evidence="1 2">
    <name type="scientific">Cirrhinus mrigala</name>
    <name type="common">Mrigala</name>
    <dbReference type="NCBI Taxonomy" id="683832"/>
    <lineage>
        <taxon>Eukaryota</taxon>
        <taxon>Metazoa</taxon>
        <taxon>Chordata</taxon>
        <taxon>Craniata</taxon>
        <taxon>Vertebrata</taxon>
        <taxon>Euteleostomi</taxon>
        <taxon>Actinopterygii</taxon>
        <taxon>Neopterygii</taxon>
        <taxon>Teleostei</taxon>
        <taxon>Ostariophysi</taxon>
        <taxon>Cypriniformes</taxon>
        <taxon>Cyprinidae</taxon>
        <taxon>Labeoninae</taxon>
        <taxon>Labeonini</taxon>
        <taxon>Cirrhinus</taxon>
    </lineage>
</organism>
<dbReference type="InterPro" id="IPR039598">
    <property type="entry name" value="HMGXB3"/>
</dbReference>
<keyword evidence="2" id="KW-1185">Reference proteome</keyword>
<dbReference type="Proteomes" id="UP001529510">
    <property type="component" value="Unassembled WGS sequence"/>
</dbReference>
<comment type="caution">
    <text evidence="1">The sequence shown here is derived from an EMBL/GenBank/DDBJ whole genome shotgun (WGS) entry which is preliminary data.</text>
</comment>